<keyword evidence="2" id="KW-1185">Reference proteome</keyword>
<comment type="caution">
    <text evidence="1">The sequence shown here is derived from an EMBL/GenBank/DDBJ whole genome shotgun (WGS) entry which is preliminary data.</text>
</comment>
<proteinExistence type="predicted"/>
<reference evidence="1 2" key="1">
    <citation type="submission" date="2019-05" db="EMBL/GenBank/DDBJ databases">
        <title>Another draft genome of Portunus trituberculatus and its Hox gene families provides insights of decapod evolution.</title>
        <authorList>
            <person name="Jeong J.-H."/>
            <person name="Song I."/>
            <person name="Kim S."/>
            <person name="Choi T."/>
            <person name="Kim D."/>
            <person name="Ryu S."/>
            <person name="Kim W."/>
        </authorList>
    </citation>
    <scope>NUCLEOTIDE SEQUENCE [LARGE SCALE GENOMIC DNA]</scope>
    <source>
        <tissue evidence="1">Muscle</tissue>
    </source>
</reference>
<accession>A0A5B7IHE1</accession>
<gene>
    <name evidence="1" type="ORF">E2C01_078620</name>
</gene>
<sequence>MTFLWTTVLHHRHVQTRRHHRQQQYVCMAGLPRRMSLSVGCLHPPTVVMSAMPPLSESLSVTTPSPAGVRVRAASVPIDTTHGCEGCVNDTG</sequence>
<evidence type="ECO:0000313" key="2">
    <source>
        <dbReference type="Proteomes" id="UP000324222"/>
    </source>
</evidence>
<evidence type="ECO:0000313" key="1">
    <source>
        <dbReference type="EMBL" id="MPC83900.1"/>
    </source>
</evidence>
<dbReference type="AlphaFoldDB" id="A0A5B7IHE1"/>
<name>A0A5B7IHE1_PORTR</name>
<dbReference type="Proteomes" id="UP000324222">
    <property type="component" value="Unassembled WGS sequence"/>
</dbReference>
<dbReference type="EMBL" id="VSRR010063836">
    <property type="protein sequence ID" value="MPC83900.1"/>
    <property type="molecule type" value="Genomic_DNA"/>
</dbReference>
<organism evidence="1 2">
    <name type="scientific">Portunus trituberculatus</name>
    <name type="common">Swimming crab</name>
    <name type="synonym">Neptunus trituberculatus</name>
    <dbReference type="NCBI Taxonomy" id="210409"/>
    <lineage>
        <taxon>Eukaryota</taxon>
        <taxon>Metazoa</taxon>
        <taxon>Ecdysozoa</taxon>
        <taxon>Arthropoda</taxon>
        <taxon>Crustacea</taxon>
        <taxon>Multicrustacea</taxon>
        <taxon>Malacostraca</taxon>
        <taxon>Eumalacostraca</taxon>
        <taxon>Eucarida</taxon>
        <taxon>Decapoda</taxon>
        <taxon>Pleocyemata</taxon>
        <taxon>Brachyura</taxon>
        <taxon>Eubrachyura</taxon>
        <taxon>Portunoidea</taxon>
        <taxon>Portunidae</taxon>
        <taxon>Portuninae</taxon>
        <taxon>Portunus</taxon>
    </lineage>
</organism>
<protein>
    <submittedName>
        <fullName evidence="1">Uncharacterized protein</fullName>
    </submittedName>
</protein>